<dbReference type="PROSITE" id="PS00107">
    <property type="entry name" value="PROTEIN_KINASE_ATP"/>
    <property type="match status" value="1"/>
</dbReference>
<evidence type="ECO:0000256" key="3">
    <source>
        <dbReference type="ARBA" id="ARBA00022679"/>
    </source>
</evidence>
<reference evidence="9 10" key="1">
    <citation type="journal article" date="2019" name="PLoS Biol.">
        <title>Sex chromosomes control vertical transmission of feminizing Wolbachia symbionts in an isopod.</title>
        <authorList>
            <person name="Becking T."/>
            <person name="Chebbi M.A."/>
            <person name="Giraud I."/>
            <person name="Moumen B."/>
            <person name="Laverre T."/>
            <person name="Caubet Y."/>
            <person name="Peccoud J."/>
            <person name="Gilbert C."/>
            <person name="Cordaux R."/>
        </authorList>
    </citation>
    <scope>NUCLEOTIDE SEQUENCE [LARGE SCALE GENOMIC DNA]</scope>
    <source>
        <strain evidence="9">ANa2</strain>
        <tissue evidence="9">Whole body excluding digestive tract and cuticle</tissue>
    </source>
</reference>
<dbReference type="OrthoDB" id="248923at2759"/>
<keyword evidence="4 7" id="KW-0547">Nucleotide-binding</keyword>
<evidence type="ECO:0000256" key="4">
    <source>
        <dbReference type="ARBA" id="ARBA00022741"/>
    </source>
</evidence>
<keyword evidence="6 7" id="KW-0067">ATP-binding</keyword>
<dbReference type="GO" id="GO:0004674">
    <property type="term" value="F:protein serine/threonine kinase activity"/>
    <property type="evidence" value="ECO:0007669"/>
    <property type="project" value="UniProtKB-KW"/>
</dbReference>
<dbReference type="PANTHER" id="PTHR48016:SF32">
    <property type="entry name" value="MITOGEN-ACTIVATED PROTEIN KINASE KINASE KINASE 4"/>
    <property type="match status" value="1"/>
</dbReference>
<dbReference type="EMBL" id="SEYY01000721">
    <property type="protein sequence ID" value="KAB7506626.1"/>
    <property type="molecule type" value="Genomic_DNA"/>
</dbReference>
<evidence type="ECO:0000256" key="7">
    <source>
        <dbReference type="PROSITE-ProRule" id="PRU10141"/>
    </source>
</evidence>
<evidence type="ECO:0000259" key="8">
    <source>
        <dbReference type="PROSITE" id="PS50011"/>
    </source>
</evidence>
<keyword evidence="2" id="KW-0723">Serine/threonine-protein kinase</keyword>
<comment type="caution">
    <text evidence="9">The sequence shown here is derived from an EMBL/GenBank/DDBJ whole genome shotgun (WGS) entry which is preliminary data.</text>
</comment>
<dbReference type="PANTHER" id="PTHR48016">
    <property type="entry name" value="MAP KINASE KINASE KINASE SSK2-RELATED-RELATED"/>
    <property type="match status" value="1"/>
</dbReference>
<dbReference type="GO" id="GO:0035556">
    <property type="term" value="P:intracellular signal transduction"/>
    <property type="evidence" value="ECO:0007669"/>
    <property type="project" value="UniProtKB-ARBA"/>
</dbReference>
<organism evidence="9 10">
    <name type="scientific">Armadillidium nasatum</name>
    <dbReference type="NCBI Taxonomy" id="96803"/>
    <lineage>
        <taxon>Eukaryota</taxon>
        <taxon>Metazoa</taxon>
        <taxon>Ecdysozoa</taxon>
        <taxon>Arthropoda</taxon>
        <taxon>Crustacea</taxon>
        <taxon>Multicrustacea</taxon>
        <taxon>Malacostraca</taxon>
        <taxon>Eumalacostraca</taxon>
        <taxon>Peracarida</taxon>
        <taxon>Isopoda</taxon>
        <taxon>Oniscidea</taxon>
        <taxon>Crinocheta</taxon>
        <taxon>Armadillidiidae</taxon>
        <taxon>Armadillidium</taxon>
    </lineage>
</organism>
<protein>
    <submittedName>
        <fullName evidence="9">MAP kinase kinase kinase wis4</fullName>
    </submittedName>
</protein>
<dbReference type="SUPFAM" id="SSF56112">
    <property type="entry name" value="Protein kinase-like (PK-like)"/>
    <property type="match status" value="1"/>
</dbReference>
<dbReference type="AlphaFoldDB" id="A0A5N5TKF5"/>
<accession>A0A5N5TKF5</accession>
<feature type="domain" description="Protein kinase" evidence="8">
    <location>
        <begin position="59"/>
        <end position="291"/>
    </location>
</feature>
<evidence type="ECO:0000313" key="9">
    <source>
        <dbReference type="EMBL" id="KAB7506626.1"/>
    </source>
</evidence>
<dbReference type="InterPro" id="IPR011009">
    <property type="entry name" value="Kinase-like_dom_sf"/>
</dbReference>
<evidence type="ECO:0000256" key="2">
    <source>
        <dbReference type="ARBA" id="ARBA00022527"/>
    </source>
</evidence>
<dbReference type="InterPro" id="IPR050538">
    <property type="entry name" value="MAP_kinase_kinase_kinase"/>
</dbReference>
<keyword evidence="5 9" id="KW-0418">Kinase</keyword>
<dbReference type="Proteomes" id="UP000326759">
    <property type="component" value="Unassembled WGS sequence"/>
</dbReference>
<comment type="similarity">
    <text evidence="1">Belongs to the protein kinase superfamily. STE Ser/Thr protein kinase family. MAP kinase kinase kinase subfamily.</text>
</comment>
<sequence length="324" mass="36768">MDEPDSTVRENPMECVREAVYLLERRLEEQRFREKLIGRVSEHNRDLIEIKPHTVSFSWHRGFKIGAGHFGKVYTAVNNNSGELMAMKVLPLQPNDHRSIKKVANELKTFERINHPNLVRYYGIEIHNDEMLMFMEYCDEGTLEALAASTEGLPEEIEPNIFLAKEGNVLKLGDFGCAVRIRGLQTEVNELSGIVGTHAYMAPEIFRSNEGHGRAADIWSVGCVVIEMLTGKRPWPQYDSSVQIMFQVGCGKSPSFPENLSEEGEIFLLHCFVHSPKDRATASSLLDHTFVKVEEEENMSLPLFSLNSVPQAKRSRLFSNDIKT</sequence>
<evidence type="ECO:0000256" key="1">
    <source>
        <dbReference type="ARBA" id="ARBA00006529"/>
    </source>
</evidence>
<dbReference type="Gene3D" id="1.10.510.10">
    <property type="entry name" value="Transferase(Phosphotransferase) domain 1"/>
    <property type="match status" value="2"/>
</dbReference>
<dbReference type="Pfam" id="PF00069">
    <property type="entry name" value="Pkinase"/>
    <property type="match status" value="2"/>
</dbReference>
<proteinExistence type="inferred from homology"/>
<name>A0A5N5TKF5_9CRUS</name>
<dbReference type="PROSITE" id="PS50011">
    <property type="entry name" value="PROTEIN_KINASE_DOM"/>
    <property type="match status" value="1"/>
</dbReference>
<keyword evidence="3" id="KW-0808">Transferase</keyword>
<dbReference type="GO" id="GO:0005524">
    <property type="term" value="F:ATP binding"/>
    <property type="evidence" value="ECO:0007669"/>
    <property type="project" value="UniProtKB-UniRule"/>
</dbReference>
<gene>
    <name evidence="9" type="primary">wis4</name>
    <name evidence="9" type="ORF">Anas_06854</name>
</gene>
<evidence type="ECO:0000256" key="6">
    <source>
        <dbReference type="ARBA" id="ARBA00022840"/>
    </source>
</evidence>
<keyword evidence="10" id="KW-1185">Reference proteome</keyword>
<dbReference type="InterPro" id="IPR000719">
    <property type="entry name" value="Prot_kinase_dom"/>
</dbReference>
<evidence type="ECO:0000256" key="5">
    <source>
        <dbReference type="ARBA" id="ARBA00022777"/>
    </source>
</evidence>
<dbReference type="InterPro" id="IPR017441">
    <property type="entry name" value="Protein_kinase_ATP_BS"/>
</dbReference>
<evidence type="ECO:0000313" key="10">
    <source>
        <dbReference type="Proteomes" id="UP000326759"/>
    </source>
</evidence>
<feature type="binding site" evidence="7">
    <location>
        <position position="88"/>
    </location>
    <ligand>
        <name>ATP</name>
        <dbReference type="ChEBI" id="CHEBI:30616"/>
    </ligand>
</feature>